<organism evidence="1 2">
    <name type="scientific">Jaapia argillacea MUCL 33604</name>
    <dbReference type="NCBI Taxonomy" id="933084"/>
    <lineage>
        <taxon>Eukaryota</taxon>
        <taxon>Fungi</taxon>
        <taxon>Dikarya</taxon>
        <taxon>Basidiomycota</taxon>
        <taxon>Agaricomycotina</taxon>
        <taxon>Agaricomycetes</taxon>
        <taxon>Agaricomycetidae</taxon>
        <taxon>Jaapiales</taxon>
        <taxon>Jaapiaceae</taxon>
        <taxon>Jaapia</taxon>
    </lineage>
</organism>
<dbReference type="InParanoid" id="A0A067PEQ4"/>
<proteinExistence type="predicted"/>
<protein>
    <submittedName>
        <fullName evidence="1">Uncharacterized protein</fullName>
    </submittedName>
</protein>
<accession>A0A067PEQ4</accession>
<reference evidence="2" key="1">
    <citation type="journal article" date="2014" name="Proc. Natl. Acad. Sci. U.S.A.">
        <title>Extensive sampling of basidiomycete genomes demonstrates inadequacy of the white-rot/brown-rot paradigm for wood decay fungi.</title>
        <authorList>
            <person name="Riley R."/>
            <person name="Salamov A.A."/>
            <person name="Brown D.W."/>
            <person name="Nagy L.G."/>
            <person name="Floudas D."/>
            <person name="Held B.W."/>
            <person name="Levasseur A."/>
            <person name="Lombard V."/>
            <person name="Morin E."/>
            <person name="Otillar R."/>
            <person name="Lindquist E.A."/>
            <person name="Sun H."/>
            <person name="LaButti K.M."/>
            <person name="Schmutz J."/>
            <person name="Jabbour D."/>
            <person name="Luo H."/>
            <person name="Baker S.E."/>
            <person name="Pisabarro A.G."/>
            <person name="Walton J.D."/>
            <person name="Blanchette R.A."/>
            <person name="Henrissat B."/>
            <person name="Martin F."/>
            <person name="Cullen D."/>
            <person name="Hibbett D.S."/>
            <person name="Grigoriev I.V."/>
        </authorList>
    </citation>
    <scope>NUCLEOTIDE SEQUENCE [LARGE SCALE GENOMIC DNA]</scope>
    <source>
        <strain evidence="2">MUCL 33604</strain>
    </source>
</reference>
<dbReference type="EMBL" id="KL197783">
    <property type="protein sequence ID" value="KDQ49482.1"/>
    <property type="molecule type" value="Genomic_DNA"/>
</dbReference>
<sequence length="151" mass="15982">MGMRELVMCESEDAWEYTNGGEGNSRGEHVKREVSCWIDEDPLRSMQDDSYGGGKVMPRPEMNKCVDQKYSCDSGLFSRLGHIPIESERRCSGSSSVAGMLAAVAKQCSGSGSVAGMLAAVAKQRSGSGSVAGMSAMAAARLVAIAGARWH</sequence>
<keyword evidence="2" id="KW-1185">Reference proteome</keyword>
<dbReference type="AlphaFoldDB" id="A0A067PEQ4"/>
<dbReference type="Proteomes" id="UP000027265">
    <property type="component" value="Unassembled WGS sequence"/>
</dbReference>
<evidence type="ECO:0000313" key="2">
    <source>
        <dbReference type="Proteomes" id="UP000027265"/>
    </source>
</evidence>
<evidence type="ECO:0000313" key="1">
    <source>
        <dbReference type="EMBL" id="KDQ49482.1"/>
    </source>
</evidence>
<dbReference type="HOGENOM" id="CLU_1731733_0_0_1"/>
<gene>
    <name evidence="1" type="ORF">JAAARDRAFT_51745</name>
</gene>
<name>A0A067PEQ4_9AGAM</name>